<sequence length="496" mass="55639">MDDKKAGEEMMDVKLAKPVDEVEEDDANAAATMITDRVREKKLLRKIDLQLLPILFLMLIAAFLDRINIGNARLFGLESDLNLQGDQFNIALFVFFIPYILCELPANIVLKNLKPHIWLTTMIVGFGILTICQGLTRSFGGLVACRFFIGAFEAGFFPGSLYLISMYYRRYEVQTRLTFYWSAGVYAGGFSGLLAYGIGHMDGVAGYRAWRWIFLIEGAVTVLIGVMAFFIIPDWPETAKFLKPEERTLLLSTLHEDSGPAVMNRLDKKAMKRAFLDWKIYLGFFMSLAWSAAAYSLALFTPTLLNGFGWSPLRTQLMTIPIFVVGGTLSIIIAMLSDLAKHRFWFIIAMYLGTLLSIVIMFTGARVAIGVRYMAIFFLGTCSPTGTSLAVGWINNNMGGHYKRSIGVAIQVGFANLGGILASNIFLKREAPYFKTAFSVLIGIVCMGICIAVAFVLLLIRENRKRDRGERDYRLQLAEDERDNLGDDHPSFRMVY</sequence>
<evidence type="ECO:0000256" key="2">
    <source>
        <dbReference type="ARBA" id="ARBA00022448"/>
    </source>
</evidence>
<keyword evidence="2" id="KW-0813">Transport</keyword>
<evidence type="ECO:0000313" key="8">
    <source>
        <dbReference type="EMBL" id="KEF63057.1"/>
    </source>
</evidence>
<dbReference type="GeneID" id="25275981"/>
<feature type="transmembrane region" description="Helical" evidence="6">
    <location>
        <begin position="371"/>
        <end position="394"/>
    </location>
</feature>
<dbReference type="HOGENOM" id="CLU_001265_0_1_1"/>
<dbReference type="PANTHER" id="PTHR43791:SF52">
    <property type="entry name" value="TRANSPORTER, PUTATIVE (AFU_ORTHOLOGUE AFUA_1G11820)-RELATED"/>
    <property type="match status" value="1"/>
</dbReference>
<dbReference type="GO" id="GO:0022857">
    <property type="term" value="F:transmembrane transporter activity"/>
    <property type="evidence" value="ECO:0007669"/>
    <property type="project" value="InterPro"/>
</dbReference>
<evidence type="ECO:0000256" key="6">
    <source>
        <dbReference type="SAM" id="Phobius"/>
    </source>
</evidence>
<keyword evidence="4 6" id="KW-1133">Transmembrane helix</keyword>
<proteinExistence type="predicted"/>
<feature type="transmembrane region" description="Helical" evidence="6">
    <location>
        <begin position="406"/>
        <end position="426"/>
    </location>
</feature>
<evidence type="ECO:0000259" key="7">
    <source>
        <dbReference type="PROSITE" id="PS50850"/>
    </source>
</evidence>
<accession>A0A072PTG9</accession>
<evidence type="ECO:0000313" key="9">
    <source>
        <dbReference type="Proteomes" id="UP000027920"/>
    </source>
</evidence>
<comment type="caution">
    <text evidence="8">The sequence shown here is derived from an EMBL/GenBank/DDBJ whole genome shotgun (WGS) entry which is preliminary data.</text>
</comment>
<dbReference type="EMBL" id="AMGV01000001">
    <property type="protein sequence ID" value="KEF63057.1"/>
    <property type="molecule type" value="Genomic_DNA"/>
</dbReference>
<feature type="transmembrane region" description="Helical" evidence="6">
    <location>
        <begin position="117"/>
        <end position="136"/>
    </location>
</feature>
<evidence type="ECO:0000256" key="1">
    <source>
        <dbReference type="ARBA" id="ARBA00004141"/>
    </source>
</evidence>
<gene>
    <name evidence="8" type="ORF">A1O9_01033</name>
</gene>
<feature type="transmembrane region" description="Helical" evidence="6">
    <location>
        <begin position="179"/>
        <end position="198"/>
    </location>
</feature>
<dbReference type="Gene3D" id="1.20.1250.20">
    <property type="entry name" value="MFS general substrate transporter like domains"/>
    <property type="match status" value="2"/>
</dbReference>
<feature type="transmembrane region" description="Helical" evidence="6">
    <location>
        <begin position="438"/>
        <end position="460"/>
    </location>
</feature>
<comment type="subcellular location">
    <subcellularLocation>
        <location evidence="1">Membrane</location>
        <topology evidence="1">Multi-pass membrane protein</topology>
    </subcellularLocation>
</comment>
<feature type="transmembrane region" description="Helical" evidence="6">
    <location>
        <begin position="278"/>
        <end position="298"/>
    </location>
</feature>
<keyword evidence="9" id="KW-1185">Reference proteome</keyword>
<dbReference type="InterPro" id="IPR036259">
    <property type="entry name" value="MFS_trans_sf"/>
</dbReference>
<dbReference type="PANTHER" id="PTHR43791">
    <property type="entry name" value="PERMEASE-RELATED"/>
    <property type="match status" value="1"/>
</dbReference>
<evidence type="ECO:0000256" key="4">
    <source>
        <dbReference type="ARBA" id="ARBA00022989"/>
    </source>
</evidence>
<dbReference type="FunFam" id="1.20.1250.20:FF:000034">
    <property type="entry name" value="MFS general substrate transporter"/>
    <property type="match status" value="1"/>
</dbReference>
<keyword evidence="5 6" id="KW-0472">Membrane</keyword>
<feature type="transmembrane region" description="Helical" evidence="6">
    <location>
        <begin position="318"/>
        <end position="337"/>
    </location>
</feature>
<dbReference type="PROSITE" id="PS50850">
    <property type="entry name" value="MFS"/>
    <property type="match status" value="1"/>
</dbReference>
<feature type="transmembrane region" description="Helical" evidence="6">
    <location>
        <begin position="344"/>
        <end position="365"/>
    </location>
</feature>
<feature type="domain" description="Major facilitator superfamily (MFS) profile" evidence="7">
    <location>
        <begin position="51"/>
        <end position="464"/>
    </location>
</feature>
<evidence type="ECO:0000256" key="3">
    <source>
        <dbReference type="ARBA" id="ARBA00022692"/>
    </source>
</evidence>
<reference evidence="8 9" key="1">
    <citation type="submission" date="2013-03" db="EMBL/GenBank/DDBJ databases">
        <title>The Genome Sequence of Exophiala aquamarina CBS 119918.</title>
        <authorList>
            <consortium name="The Broad Institute Genomics Platform"/>
            <person name="Cuomo C."/>
            <person name="de Hoog S."/>
            <person name="Gorbushina A."/>
            <person name="Walker B."/>
            <person name="Young S.K."/>
            <person name="Zeng Q."/>
            <person name="Gargeya S."/>
            <person name="Fitzgerald M."/>
            <person name="Haas B."/>
            <person name="Abouelleil A."/>
            <person name="Allen A.W."/>
            <person name="Alvarado L."/>
            <person name="Arachchi H.M."/>
            <person name="Berlin A.M."/>
            <person name="Chapman S.B."/>
            <person name="Gainer-Dewar J."/>
            <person name="Goldberg J."/>
            <person name="Griggs A."/>
            <person name="Gujja S."/>
            <person name="Hansen M."/>
            <person name="Howarth C."/>
            <person name="Imamovic A."/>
            <person name="Ireland A."/>
            <person name="Larimer J."/>
            <person name="McCowan C."/>
            <person name="Murphy C."/>
            <person name="Pearson M."/>
            <person name="Poon T.W."/>
            <person name="Priest M."/>
            <person name="Roberts A."/>
            <person name="Saif S."/>
            <person name="Shea T."/>
            <person name="Sisk P."/>
            <person name="Sykes S."/>
            <person name="Wortman J."/>
            <person name="Nusbaum C."/>
            <person name="Birren B."/>
        </authorList>
    </citation>
    <scope>NUCLEOTIDE SEQUENCE [LARGE SCALE GENOMIC DNA]</scope>
    <source>
        <strain evidence="8 9">CBS 119918</strain>
    </source>
</reference>
<feature type="transmembrane region" description="Helical" evidence="6">
    <location>
        <begin position="89"/>
        <end position="110"/>
    </location>
</feature>
<dbReference type="Proteomes" id="UP000027920">
    <property type="component" value="Unassembled WGS sequence"/>
</dbReference>
<feature type="transmembrane region" description="Helical" evidence="6">
    <location>
        <begin position="49"/>
        <end position="69"/>
    </location>
</feature>
<feature type="transmembrane region" description="Helical" evidence="6">
    <location>
        <begin position="148"/>
        <end position="167"/>
    </location>
</feature>
<dbReference type="InterPro" id="IPR020846">
    <property type="entry name" value="MFS_dom"/>
</dbReference>
<dbReference type="InterPro" id="IPR011701">
    <property type="entry name" value="MFS"/>
</dbReference>
<dbReference type="SUPFAM" id="SSF103473">
    <property type="entry name" value="MFS general substrate transporter"/>
    <property type="match status" value="1"/>
</dbReference>
<dbReference type="AlphaFoldDB" id="A0A072PTG9"/>
<evidence type="ECO:0000256" key="5">
    <source>
        <dbReference type="ARBA" id="ARBA00023136"/>
    </source>
</evidence>
<dbReference type="GO" id="GO:0016020">
    <property type="term" value="C:membrane"/>
    <property type="evidence" value="ECO:0007669"/>
    <property type="project" value="UniProtKB-SubCell"/>
</dbReference>
<dbReference type="RefSeq" id="XP_013265647.1">
    <property type="nucleotide sequence ID" value="XM_013410193.1"/>
</dbReference>
<dbReference type="VEuPathDB" id="FungiDB:A1O9_01033"/>
<keyword evidence="3 6" id="KW-0812">Transmembrane</keyword>
<dbReference type="Pfam" id="PF07690">
    <property type="entry name" value="MFS_1"/>
    <property type="match status" value="1"/>
</dbReference>
<dbReference type="FunFam" id="1.20.1250.20:FF:000013">
    <property type="entry name" value="MFS general substrate transporter"/>
    <property type="match status" value="1"/>
</dbReference>
<organism evidence="8 9">
    <name type="scientific">Exophiala aquamarina CBS 119918</name>
    <dbReference type="NCBI Taxonomy" id="1182545"/>
    <lineage>
        <taxon>Eukaryota</taxon>
        <taxon>Fungi</taxon>
        <taxon>Dikarya</taxon>
        <taxon>Ascomycota</taxon>
        <taxon>Pezizomycotina</taxon>
        <taxon>Eurotiomycetes</taxon>
        <taxon>Chaetothyriomycetidae</taxon>
        <taxon>Chaetothyriales</taxon>
        <taxon>Herpotrichiellaceae</taxon>
        <taxon>Exophiala</taxon>
    </lineage>
</organism>
<dbReference type="OrthoDB" id="2985014at2759"/>
<name>A0A072PTG9_9EURO</name>
<feature type="transmembrane region" description="Helical" evidence="6">
    <location>
        <begin position="210"/>
        <end position="232"/>
    </location>
</feature>
<protein>
    <recommendedName>
        <fullName evidence="7">Major facilitator superfamily (MFS) profile domain-containing protein</fullName>
    </recommendedName>
</protein>